<evidence type="ECO:0000256" key="1">
    <source>
        <dbReference type="ARBA" id="ARBA00004141"/>
    </source>
</evidence>
<dbReference type="InterPro" id="IPR039421">
    <property type="entry name" value="Type_1_exporter"/>
</dbReference>
<evidence type="ECO:0000256" key="2">
    <source>
        <dbReference type="ARBA" id="ARBA00022692"/>
    </source>
</evidence>
<dbReference type="AlphaFoldDB" id="A0AAV5ICS1"/>
<dbReference type="Gene3D" id="1.25.10.10">
    <property type="entry name" value="Leucine-rich Repeat Variant"/>
    <property type="match status" value="1"/>
</dbReference>
<evidence type="ECO:0000256" key="4">
    <source>
        <dbReference type="ARBA" id="ARBA00023136"/>
    </source>
</evidence>
<protein>
    <recommendedName>
        <fullName evidence="5">ABC transmembrane type-1 domain-containing protein</fullName>
    </recommendedName>
</protein>
<organism evidence="6 7">
    <name type="scientific">Rubroshorea leprosula</name>
    <dbReference type="NCBI Taxonomy" id="152421"/>
    <lineage>
        <taxon>Eukaryota</taxon>
        <taxon>Viridiplantae</taxon>
        <taxon>Streptophyta</taxon>
        <taxon>Embryophyta</taxon>
        <taxon>Tracheophyta</taxon>
        <taxon>Spermatophyta</taxon>
        <taxon>Magnoliopsida</taxon>
        <taxon>eudicotyledons</taxon>
        <taxon>Gunneridae</taxon>
        <taxon>Pentapetalae</taxon>
        <taxon>rosids</taxon>
        <taxon>malvids</taxon>
        <taxon>Malvales</taxon>
        <taxon>Dipterocarpaceae</taxon>
        <taxon>Rubroshorea</taxon>
    </lineage>
</organism>
<gene>
    <name evidence="6" type="ORF">SLEP1_g10110</name>
</gene>
<dbReference type="Gene3D" id="1.20.1560.10">
    <property type="entry name" value="ABC transporter type 1, transmembrane domain"/>
    <property type="match status" value="1"/>
</dbReference>
<comment type="caution">
    <text evidence="6">The sequence shown here is derived from an EMBL/GenBank/DDBJ whole genome shotgun (WGS) entry which is preliminary data.</text>
</comment>
<reference evidence="6 7" key="1">
    <citation type="journal article" date="2021" name="Commun. Biol.">
        <title>The genome of Shorea leprosula (Dipterocarpaceae) highlights the ecological relevance of drought in aseasonal tropical rainforests.</title>
        <authorList>
            <person name="Ng K.K.S."/>
            <person name="Kobayashi M.J."/>
            <person name="Fawcett J.A."/>
            <person name="Hatakeyama M."/>
            <person name="Paape T."/>
            <person name="Ng C.H."/>
            <person name="Ang C.C."/>
            <person name="Tnah L.H."/>
            <person name="Lee C.T."/>
            <person name="Nishiyama T."/>
            <person name="Sese J."/>
            <person name="O'Brien M.J."/>
            <person name="Copetti D."/>
            <person name="Mohd Noor M.I."/>
            <person name="Ong R.C."/>
            <person name="Putra M."/>
            <person name="Sireger I.Z."/>
            <person name="Indrioko S."/>
            <person name="Kosugi Y."/>
            <person name="Izuno A."/>
            <person name="Isagi Y."/>
            <person name="Lee S.L."/>
            <person name="Shimizu K.K."/>
        </authorList>
    </citation>
    <scope>NUCLEOTIDE SEQUENCE [LARGE SCALE GENOMIC DNA]</scope>
    <source>
        <strain evidence="6">214</strain>
    </source>
</reference>
<keyword evidence="2" id="KW-0812">Transmembrane</keyword>
<keyword evidence="4" id="KW-0472">Membrane</keyword>
<evidence type="ECO:0000313" key="6">
    <source>
        <dbReference type="EMBL" id="GKU96930.1"/>
    </source>
</evidence>
<dbReference type="InterPro" id="IPR011989">
    <property type="entry name" value="ARM-like"/>
</dbReference>
<feature type="domain" description="ABC transmembrane type-1" evidence="5">
    <location>
        <begin position="1"/>
        <end position="113"/>
    </location>
</feature>
<dbReference type="PROSITE" id="PS50929">
    <property type="entry name" value="ABC_TM1F"/>
    <property type="match status" value="1"/>
</dbReference>
<dbReference type="Proteomes" id="UP001054252">
    <property type="component" value="Unassembled WGS sequence"/>
</dbReference>
<dbReference type="InterPro" id="IPR036640">
    <property type="entry name" value="ABC1_TM_sf"/>
</dbReference>
<sequence length="289" mass="31998">MPSILAASIFPAESRAAAEFHRNACLLIMLCITSGICSGLRSCCFAIANTVLVKRFRETLYLALVLQDKSFFDTETVGDLTSRLGADCQHLSKVIGNDVHLILRNIVQLVLTVMSINALKDLNSLPASESKNDDSSRGCFTKLCNGNMNENVEEEQRKKSSPIHVSGDVVTAFNDHVVDLLDPLLVQLLLKSSQDKRLVCEAAEKALEAMTTWVSPIVLLPKFDQHPESREAAQTLLLECQTAYKKSYCVLSATVHKHPELDSWEHFRRSKLSPLSTQAVLWVTNTNVA</sequence>
<dbReference type="PANTHER" id="PTHR43394">
    <property type="entry name" value="ATP-DEPENDENT PERMEASE MDL1, MITOCHONDRIAL"/>
    <property type="match status" value="1"/>
</dbReference>
<evidence type="ECO:0000259" key="5">
    <source>
        <dbReference type="PROSITE" id="PS50929"/>
    </source>
</evidence>
<dbReference type="GO" id="GO:0016020">
    <property type="term" value="C:membrane"/>
    <property type="evidence" value="ECO:0007669"/>
    <property type="project" value="UniProtKB-SubCell"/>
</dbReference>
<dbReference type="SUPFAM" id="SSF90123">
    <property type="entry name" value="ABC transporter transmembrane region"/>
    <property type="match status" value="1"/>
</dbReference>
<comment type="subcellular location">
    <subcellularLocation>
        <location evidence="1">Membrane</location>
        <topology evidence="1">Multi-pass membrane protein</topology>
    </subcellularLocation>
</comment>
<evidence type="ECO:0000313" key="7">
    <source>
        <dbReference type="Proteomes" id="UP001054252"/>
    </source>
</evidence>
<dbReference type="PANTHER" id="PTHR43394:SF19">
    <property type="entry name" value="ABC TRANSPORTER B FAMILY"/>
    <property type="match status" value="1"/>
</dbReference>
<dbReference type="EMBL" id="BPVZ01000011">
    <property type="protein sequence ID" value="GKU96930.1"/>
    <property type="molecule type" value="Genomic_DNA"/>
</dbReference>
<dbReference type="Pfam" id="PF00664">
    <property type="entry name" value="ABC_membrane"/>
    <property type="match status" value="1"/>
</dbReference>
<name>A0AAV5ICS1_9ROSI</name>
<proteinExistence type="predicted"/>
<keyword evidence="3" id="KW-1133">Transmembrane helix</keyword>
<keyword evidence="7" id="KW-1185">Reference proteome</keyword>
<accession>A0AAV5ICS1</accession>
<dbReference type="GO" id="GO:0005524">
    <property type="term" value="F:ATP binding"/>
    <property type="evidence" value="ECO:0007669"/>
    <property type="project" value="InterPro"/>
</dbReference>
<dbReference type="InterPro" id="IPR011527">
    <property type="entry name" value="ABC1_TM_dom"/>
</dbReference>
<evidence type="ECO:0000256" key="3">
    <source>
        <dbReference type="ARBA" id="ARBA00022989"/>
    </source>
</evidence>
<dbReference type="GO" id="GO:0015421">
    <property type="term" value="F:ABC-type oligopeptide transporter activity"/>
    <property type="evidence" value="ECO:0007669"/>
    <property type="project" value="TreeGrafter"/>
</dbReference>